<protein>
    <submittedName>
        <fullName evidence="2">Uncharacterized protein</fullName>
    </submittedName>
</protein>
<accession>A0A8K1FIF1</accession>
<organism evidence="2 3">
    <name type="scientific">Pythium oligandrum</name>
    <name type="common">Mycoparasitic fungus</name>
    <dbReference type="NCBI Taxonomy" id="41045"/>
    <lineage>
        <taxon>Eukaryota</taxon>
        <taxon>Sar</taxon>
        <taxon>Stramenopiles</taxon>
        <taxon>Oomycota</taxon>
        <taxon>Peronosporomycetes</taxon>
        <taxon>Pythiales</taxon>
        <taxon>Pythiaceae</taxon>
        <taxon>Pythium</taxon>
    </lineage>
</organism>
<dbReference type="PANTHER" id="PTHR23315">
    <property type="entry name" value="U BOX DOMAIN-CONTAINING"/>
    <property type="match status" value="1"/>
</dbReference>
<evidence type="ECO:0000256" key="1">
    <source>
        <dbReference type="SAM" id="MobiDB-lite"/>
    </source>
</evidence>
<dbReference type="InterPro" id="IPR016024">
    <property type="entry name" value="ARM-type_fold"/>
</dbReference>
<dbReference type="EMBL" id="SPLM01000109">
    <property type="protein sequence ID" value="TMW59683.1"/>
    <property type="molecule type" value="Genomic_DNA"/>
</dbReference>
<feature type="compositionally biased region" description="Basic and acidic residues" evidence="1">
    <location>
        <begin position="126"/>
        <end position="140"/>
    </location>
</feature>
<evidence type="ECO:0000313" key="2">
    <source>
        <dbReference type="EMBL" id="TMW59683.1"/>
    </source>
</evidence>
<dbReference type="PANTHER" id="PTHR23315:SF7">
    <property type="entry name" value="U-BOX DOMAIN-CONTAINING PROTEIN 4"/>
    <property type="match status" value="1"/>
</dbReference>
<dbReference type="InterPro" id="IPR000225">
    <property type="entry name" value="Armadillo"/>
</dbReference>
<dbReference type="SMART" id="SM00185">
    <property type="entry name" value="ARM"/>
    <property type="match status" value="4"/>
</dbReference>
<comment type="caution">
    <text evidence="2">The sequence shown here is derived from an EMBL/GenBank/DDBJ whole genome shotgun (WGS) entry which is preliminary data.</text>
</comment>
<proteinExistence type="predicted"/>
<keyword evidence="3" id="KW-1185">Reference proteome</keyword>
<dbReference type="SUPFAM" id="SSF48371">
    <property type="entry name" value="ARM repeat"/>
    <property type="match status" value="1"/>
</dbReference>
<dbReference type="AlphaFoldDB" id="A0A8K1FIF1"/>
<dbReference type="Pfam" id="PF00514">
    <property type="entry name" value="Arm"/>
    <property type="match status" value="1"/>
</dbReference>
<name>A0A8K1FIF1_PYTOL</name>
<dbReference type="Proteomes" id="UP000794436">
    <property type="component" value="Unassembled WGS sequence"/>
</dbReference>
<evidence type="ECO:0000313" key="3">
    <source>
        <dbReference type="Proteomes" id="UP000794436"/>
    </source>
</evidence>
<feature type="region of interest" description="Disordered" evidence="1">
    <location>
        <begin position="118"/>
        <end position="149"/>
    </location>
</feature>
<sequence length="632" mass="69997">MEGVEAVSELLQQGRHIVQTILNADGEFCVTVKRQLDQLELVRSLLEQGKVQPSIAMHKYLHEFEAQLTRFATYQSQSKWYRTCHKSEMERHFRECDVRFQSVTHACGLTADKLILETNKPSHRATSKEQKAASKTRERQPSTCSTVSSSTTELFSSNVKTSGPQAALKSTPFNGDGSHFDVIDQLLSCGNDTSQQRKALSSLDQWIAMHSDENPLKIAHLRVLRPLLQELHEDSEDRRANARNALQIMTKHDKSKALVANNSVIHELVLIMDAETTYAKRIAAADALEVIALASYTSNFNLTAIIPALAQLIRSGNDDQKYRAAKALFKLAHKTTLLTVMCARSCIHLLASLLRTGTFQQCYYAMKTLRSFSKHASARIAVVTALGKDVPTLINEIELAKRDSTAFHSLLMLSVLAIDDDDRRRIGDEGAIPLLLHLIQFSHSDRVRSSAALGLCFVVEVRENQERLLQSDGLDVLIFALKKGGSRQLKAVANVFRSFAVAASADYIQQMIDAGVVSAILKQLDTSPIAEVKCEVASALCVLLRRHDGAVNERVLHELEQMNGAAILARVLRDAESGDARVYTQAMLQDILSASSVAGKALSEQFDLQSQLLSTSEDDLPWLITNIVEELP</sequence>
<dbReference type="InterPro" id="IPR011989">
    <property type="entry name" value="ARM-like"/>
</dbReference>
<reference evidence="2" key="1">
    <citation type="submission" date="2019-03" db="EMBL/GenBank/DDBJ databases">
        <title>Long read genome sequence of the mycoparasitic Pythium oligandrum ATCC 38472 isolated from sugarbeet rhizosphere.</title>
        <authorList>
            <person name="Gaulin E."/>
        </authorList>
    </citation>
    <scope>NUCLEOTIDE SEQUENCE</scope>
    <source>
        <strain evidence="2">ATCC 38472_TT</strain>
    </source>
</reference>
<gene>
    <name evidence="2" type="ORF">Poli38472_004752</name>
</gene>
<dbReference type="Gene3D" id="1.25.10.10">
    <property type="entry name" value="Leucine-rich Repeat Variant"/>
    <property type="match status" value="2"/>
</dbReference>